<dbReference type="GO" id="GO:0016491">
    <property type="term" value="F:oxidoreductase activity"/>
    <property type="evidence" value="ECO:0007669"/>
    <property type="project" value="InterPro"/>
</dbReference>
<dbReference type="InterPro" id="IPR001155">
    <property type="entry name" value="OxRdtase_FMN_N"/>
</dbReference>
<gene>
    <name evidence="2" type="ORF">NCTC9149_05847</name>
</gene>
<dbReference type="EMBL" id="UGMX01000002">
    <property type="protein sequence ID" value="STW09361.1"/>
    <property type="molecule type" value="Genomic_DNA"/>
</dbReference>
<name>A0A7H4PA96_9ENTR</name>
<sequence length="39" mass="4333">MPSINLVIAAERVRRAGFDCVEIHAGHSYLISQFFITAV</sequence>
<evidence type="ECO:0000313" key="2">
    <source>
        <dbReference type="EMBL" id="STW09361.1"/>
    </source>
</evidence>
<dbReference type="Pfam" id="PF00724">
    <property type="entry name" value="Oxidored_FMN"/>
    <property type="match status" value="1"/>
</dbReference>
<dbReference type="SUPFAM" id="SSF51395">
    <property type="entry name" value="FMN-linked oxidoreductases"/>
    <property type="match status" value="1"/>
</dbReference>
<comment type="caution">
    <text evidence="2">The sequence shown here is derived from an EMBL/GenBank/DDBJ whole genome shotgun (WGS) entry which is preliminary data.</text>
</comment>
<dbReference type="Proteomes" id="UP000254571">
    <property type="component" value="Unassembled WGS sequence"/>
</dbReference>
<proteinExistence type="predicted"/>
<dbReference type="AlphaFoldDB" id="A0A7H4PA96"/>
<organism evidence="2 3">
    <name type="scientific">Klebsiella grimontii</name>
    <dbReference type="NCBI Taxonomy" id="2058152"/>
    <lineage>
        <taxon>Bacteria</taxon>
        <taxon>Pseudomonadati</taxon>
        <taxon>Pseudomonadota</taxon>
        <taxon>Gammaproteobacteria</taxon>
        <taxon>Enterobacterales</taxon>
        <taxon>Enterobacteriaceae</taxon>
        <taxon>Klebsiella/Raoultella group</taxon>
        <taxon>Klebsiella</taxon>
    </lineage>
</organism>
<dbReference type="InterPro" id="IPR013785">
    <property type="entry name" value="Aldolase_TIM"/>
</dbReference>
<dbReference type="GO" id="GO:0010181">
    <property type="term" value="F:FMN binding"/>
    <property type="evidence" value="ECO:0007669"/>
    <property type="project" value="InterPro"/>
</dbReference>
<protein>
    <submittedName>
        <fullName evidence="2">2,4-dienoyl-CoA reductase</fullName>
    </submittedName>
</protein>
<evidence type="ECO:0000259" key="1">
    <source>
        <dbReference type="Pfam" id="PF00724"/>
    </source>
</evidence>
<feature type="domain" description="NADH:flavin oxidoreductase/NADH oxidase N-terminal" evidence="1">
    <location>
        <begin position="7"/>
        <end position="35"/>
    </location>
</feature>
<evidence type="ECO:0000313" key="3">
    <source>
        <dbReference type="Proteomes" id="UP000254571"/>
    </source>
</evidence>
<reference evidence="2 3" key="1">
    <citation type="submission" date="2018-06" db="EMBL/GenBank/DDBJ databases">
        <authorList>
            <consortium name="Pathogen Informatics"/>
            <person name="Doyle S."/>
        </authorList>
    </citation>
    <scope>NUCLEOTIDE SEQUENCE [LARGE SCALE GENOMIC DNA]</scope>
    <source>
        <strain evidence="2 3">NCTC9149</strain>
    </source>
</reference>
<dbReference type="Gene3D" id="3.20.20.70">
    <property type="entry name" value="Aldolase class I"/>
    <property type="match status" value="1"/>
</dbReference>
<accession>A0A7H4PA96</accession>